<reference evidence="2 3" key="1">
    <citation type="journal article" date="2015" name="Genome Biol. Evol.">
        <title>Comparative Genomics of a Bacterivorous Green Alga Reveals Evolutionary Causalities and Consequences of Phago-Mixotrophic Mode of Nutrition.</title>
        <authorList>
            <person name="Burns J.A."/>
            <person name="Paasch A."/>
            <person name="Narechania A."/>
            <person name="Kim E."/>
        </authorList>
    </citation>
    <scope>NUCLEOTIDE SEQUENCE [LARGE SCALE GENOMIC DNA]</scope>
    <source>
        <strain evidence="2 3">PLY_AMNH</strain>
    </source>
</reference>
<organism evidence="2 3">
    <name type="scientific">Cymbomonas tetramitiformis</name>
    <dbReference type="NCBI Taxonomy" id="36881"/>
    <lineage>
        <taxon>Eukaryota</taxon>
        <taxon>Viridiplantae</taxon>
        <taxon>Chlorophyta</taxon>
        <taxon>Pyramimonadophyceae</taxon>
        <taxon>Pyramimonadales</taxon>
        <taxon>Pyramimonadaceae</taxon>
        <taxon>Cymbomonas</taxon>
    </lineage>
</organism>
<dbReference type="AlphaFoldDB" id="A0AAE0BY33"/>
<keyword evidence="3" id="KW-1185">Reference proteome</keyword>
<proteinExistence type="predicted"/>
<sequence>MYSTEGDEESDGEDELGDEEEEADEADEAEEAEDGIQEGDERVPGGFLRELKPGLSYGRNARLKRNEVLFCADKETQKRISDLVIANHNQRYFKRREQETPTRAMSAMSPRRDRSGDNSLSGQHPLGEPIDGSVVVIGAAEAEPV</sequence>
<evidence type="ECO:0000313" key="3">
    <source>
        <dbReference type="Proteomes" id="UP001190700"/>
    </source>
</evidence>
<comment type="caution">
    <text evidence="2">The sequence shown here is derived from an EMBL/GenBank/DDBJ whole genome shotgun (WGS) entry which is preliminary data.</text>
</comment>
<evidence type="ECO:0000256" key="1">
    <source>
        <dbReference type="SAM" id="MobiDB-lite"/>
    </source>
</evidence>
<feature type="compositionally biased region" description="Acidic residues" evidence="1">
    <location>
        <begin position="1"/>
        <end position="38"/>
    </location>
</feature>
<feature type="region of interest" description="Disordered" evidence="1">
    <location>
        <begin position="95"/>
        <end position="134"/>
    </location>
</feature>
<name>A0AAE0BY33_9CHLO</name>
<dbReference type="EMBL" id="LGRX02031262">
    <property type="protein sequence ID" value="KAK3244888.1"/>
    <property type="molecule type" value="Genomic_DNA"/>
</dbReference>
<dbReference type="Proteomes" id="UP001190700">
    <property type="component" value="Unassembled WGS sequence"/>
</dbReference>
<accession>A0AAE0BY33</accession>
<feature type="region of interest" description="Disordered" evidence="1">
    <location>
        <begin position="1"/>
        <end position="54"/>
    </location>
</feature>
<protein>
    <submittedName>
        <fullName evidence="2">Uncharacterized protein</fullName>
    </submittedName>
</protein>
<evidence type="ECO:0000313" key="2">
    <source>
        <dbReference type="EMBL" id="KAK3244888.1"/>
    </source>
</evidence>
<gene>
    <name evidence="2" type="ORF">CYMTET_45522</name>
</gene>